<dbReference type="PANTHER" id="PTHR37419">
    <property type="entry name" value="SERINE/THREONINE-PROTEIN KINASE TOXIN HIPA"/>
    <property type="match status" value="1"/>
</dbReference>
<dbReference type="InterPro" id="IPR052028">
    <property type="entry name" value="HipA_Ser/Thr_kinase"/>
</dbReference>
<keyword evidence="3" id="KW-0418">Kinase</keyword>
<sequence length="437" mass="48321">MGRRRIYAPLDVFMNQRKVGQYFREPNGAFAFVYAPEWLNWDNTLPISRSLPLREERYVGPAVISVFENLLPDSDAIRRRVAERVGADGVDAYSLLARIGRDCVGALQFLAEGEEPGDSRELKGEALSEDQIAAMLKDLGRTPLGLRTEQDFRISVAGAQEKTALLFHEGQWVLPLGTTPTTHILKPPIGTLPNGMDLTNSVENEHFCLRLMAAFGLPAAHTEIATFADAKTLVITRFDRLRARDGRLIRLPQEDCCQALSVPPTRKYQNEGGPGVVDICGLLTGSDEPMRDRANFLKANLLFWLIGATDGHAKNFSIALFPGGRFAMTPLYDVLTVQPSLDAGQIQIKNMKLAMRVGKSRHYKVSEILGRHFLETGLAAGFSREQVARIFEDIVSEAEKAFSAAFAEMPIGFPEALFASVKGGFDQRVDRLVDDIA</sequence>
<dbReference type="InterPro" id="IPR012893">
    <property type="entry name" value="HipA-like_C"/>
</dbReference>
<dbReference type="PANTHER" id="PTHR37419:SF1">
    <property type="entry name" value="SERINE_THREONINE-PROTEIN KINASE TOXIN HIPA"/>
    <property type="match status" value="1"/>
</dbReference>
<dbReference type="GO" id="GO:0004674">
    <property type="term" value="F:protein serine/threonine kinase activity"/>
    <property type="evidence" value="ECO:0007669"/>
    <property type="project" value="TreeGrafter"/>
</dbReference>
<dbReference type="Pfam" id="PF07804">
    <property type="entry name" value="HipA_C"/>
    <property type="match status" value="1"/>
</dbReference>
<evidence type="ECO:0000313" key="7">
    <source>
        <dbReference type="Proteomes" id="UP000244810"/>
    </source>
</evidence>
<dbReference type="Proteomes" id="UP000244810">
    <property type="component" value="Unassembled WGS sequence"/>
</dbReference>
<dbReference type="RefSeq" id="WP_107754734.1">
    <property type="nucleotide sequence ID" value="NZ_QBKF01000016.1"/>
</dbReference>
<evidence type="ECO:0000259" key="5">
    <source>
        <dbReference type="Pfam" id="PF13657"/>
    </source>
</evidence>
<name>A0A2T7UKH0_9RHOB</name>
<comment type="caution">
    <text evidence="6">The sequence shown here is derived from an EMBL/GenBank/DDBJ whole genome shotgun (WGS) entry which is preliminary data.</text>
</comment>
<accession>A0A2T7UKH0</accession>
<dbReference type="NCBIfam" id="TIGR03071">
    <property type="entry name" value="couple_hipA"/>
    <property type="match status" value="1"/>
</dbReference>
<evidence type="ECO:0000313" key="6">
    <source>
        <dbReference type="EMBL" id="PVE45163.1"/>
    </source>
</evidence>
<dbReference type="CDD" id="cd17808">
    <property type="entry name" value="HipA_Ec_like"/>
    <property type="match status" value="1"/>
</dbReference>
<keyword evidence="7" id="KW-1185">Reference proteome</keyword>
<comment type="similarity">
    <text evidence="1">Belongs to the HipA Ser/Thr kinase family.</text>
</comment>
<dbReference type="OrthoDB" id="9805913at2"/>
<feature type="domain" description="HipA-like C-terminal" evidence="4">
    <location>
        <begin position="154"/>
        <end position="401"/>
    </location>
</feature>
<dbReference type="GO" id="GO:0005829">
    <property type="term" value="C:cytosol"/>
    <property type="evidence" value="ECO:0007669"/>
    <property type="project" value="TreeGrafter"/>
</dbReference>
<proteinExistence type="inferred from homology"/>
<feature type="domain" description="HipA N-terminal subdomain 1" evidence="5">
    <location>
        <begin position="10"/>
        <end position="109"/>
    </location>
</feature>
<evidence type="ECO:0000259" key="4">
    <source>
        <dbReference type="Pfam" id="PF07804"/>
    </source>
</evidence>
<evidence type="ECO:0000256" key="1">
    <source>
        <dbReference type="ARBA" id="ARBA00010164"/>
    </source>
</evidence>
<keyword evidence="2" id="KW-0808">Transferase</keyword>
<organism evidence="6 7">
    <name type="scientific">Pararhodobacter aggregans</name>
    <dbReference type="NCBI Taxonomy" id="404875"/>
    <lineage>
        <taxon>Bacteria</taxon>
        <taxon>Pseudomonadati</taxon>
        <taxon>Pseudomonadota</taxon>
        <taxon>Alphaproteobacteria</taxon>
        <taxon>Rhodobacterales</taxon>
        <taxon>Paracoccaceae</taxon>
        <taxon>Pararhodobacter</taxon>
    </lineage>
</organism>
<evidence type="ECO:0000256" key="3">
    <source>
        <dbReference type="ARBA" id="ARBA00022777"/>
    </source>
</evidence>
<dbReference type="Pfam" id="PF13657">
    <property type="entry name" value="Couple_hipA"/>
    <property type="match status" value="1"/>
</dbReference>
<dbReference type="InterPro" id="IPR017508">
    <property type="entry name" value="HipA_N1"/>
</dbReference>
<evidence type="ECO:0000256" key="2">
    <source>
        <dbReference type="ARBA" id="ARBA00022679"/>
    </source>
</evidence>
<dbReference type="AlphaFoldDB" id="A0A2T7UKH0"/>
<protein>
    <submittedName>
        <fullName evidence="6">Toxin HipA</fullName>
    </submittedName>
</protein>
<reference evidence="6 7" key="1">
    <citation type="journal article" date="2011" name="Syst. Appl. Microbiol.">
        <title>Defluviimonas denitrificans gen. nov., sp. nov., and Pararhodobacter aggregans gen. nov., sp. nov., non-phototrophic Rhodobacteraceae from the biofilter of a marine aquaculture.</title>
        <authorList>
            <person name="Foesel B.U."/>
            <person name="Drake H.L."/>
            <person name="Schramm A."/>
        </authorList>
    </citation>
    <scope>NUCLEOTIDE SEQUENCE [LARGE SCALE GENOMIC DNA]</scope>
    <source>
        <strain evidence="6 7">D1-19</strain>
    </source>
</reference>
<dbReference type="EMBL" id="QDDR01000017">
    <property type="protein sequence ID" value="PVE45163.1"/>
    <property type="molecule type" value="Genomic_DNA"/>
</dbReference>
<gene>
    <name evidence="6" type="ORF">DDE23_22680</name>
</gene>